<keyword evidence="1" id="KW-0175">Coiled coil</keyword>
<dbReference type="Proteomes" id="UP000242254">
    <property type="component" value="Unassembled WGS sequence"/>
</dbReference>
<gene>
    <name evidence="2" type="ORF">RHIMIDRAFT_252072</name>
</gene>
<feature type="coiled-coil region" evidence="1">
    <location>
        <begin position="38"/>
        <end position="104"/>
    </location>
</feature>
<dbReference type="EMBL" id="KZ303850">
    <property type="protein sequence ID" value="PHZ12322.1"/>
    <property type="molecule type" value="Genomic_DNA"/>
</dbReference>
<dbReference type="AlphaFoldDB" id="A0A2G4SUA0"/>
<keyword evidence="3" id="KW-1185">Reference proteome</keyword>
<dbReference type="PANTHER" id="PTHR31058:SF2">
    <property type="entry name" value="ZINC FINGER C4H2 DOMAIN-CONTAINING PROTEIN"/>
    <property type="match status" value="1"/>
</dbReference>
<accession>A0A2G4SUA0</accession>
<dbReference type="GO" id="GO:0005634">
    <property type="term" value="C:nucleus"/>
    <property type="evidence" value="ECO:0007669"/>
    <property type="project" value="TreeGrafter"/>
</dbReference>
<dbReference type="InterPro" id="IPR018482">
    <property type="entry name" value="Znf-C4H2"/>
</dbReference>
<organism evidence="2 3">
    <name type="scientific">Rhizopus microsporus ATCC 52813</name>
    <dbReference type="NCBI Taxonomy" id="1340429"/>
    <lineage>
        <taxon>Eukaryota</taxon>
        <taxon>Fungi</taxon>
        <taxon>Fungi incertae sedis</taxon>
        <taxon>Mucoromycota</taxon>
        <taxon>Mucoromycotina</taxon>
        <taxon>Mucoromycetes</taxon>
        <taxon>Mucorales</taxon>
        <taxon>Mucorineae</taxon>
        <taxon>Rhizopodaceae</taxon>
        <taxon>Rhizopus</taxon>
    </lineage>
</organism>
<protein>
    <submittedName>
        <fullName evidence="2">Uncharacterized protein</fullName>
    </submittedName>
</protein>
<evidence type="ECO:0000256" key="1">
    <source>
        <dbReference type="SAM" id="Coils"/>
    </source>
</evidence>
<dbReference type="RefSeq" id="XP_023466030.1">
    <property type="nucleotide sequence ID" value="XM_023610924.1"/>
</dbReference>
<dbReference type="Pfam" id="PF10146">
    <property type="entry name" value="zf-C4H2"/>
    <property type="match status" value="1"/>
</dbReference>
<evidence type="ECO:0000313" key="2">
    <source>
        <dbReference type="EMBL" id="PHZ12322.1"/>
    </source>
</evidence>
<sequence>MNSQTVDANLIKSQLQSLDLLKQKTQALIDVKNTLLSKTELLEQKKGLLEQINTEKQRLSKEKRLLFDMLQSIQRDLDSVTEVETQLTREHEELEKNVAKYRIEQYEPLQEPDEVNEIRAQSGMIKLPHIQQELEAQMAKLLEDRRMKWQESSNRRR</sequence>
<dbReference type="PANTHER" id="PTHR31058">
    <property type="entry name" value="ZINC FINGER C4H2 DOMAIN-CONTAINING PROTEIN"/>
    <property type="match status" value="1"/>
</dbReference>
<reference evidence="2 3" key="1">
    <citation type="journal article" date="2016" name="Proc. Natl. Acad. Sci. U.S.A.">
        <title>Lipid metabolic changes in an early divergent fungus govern the establishment of a mutualistic symbiosis with endobacteria.</title>
        <authorList>
            <person name="Lastovetsky O.A."/>
            <person name="Gaspar M.L."/>
            <person name="Mondo S.J."/>
            <person name="LaButti K.M."/>
            <person name="Sandor L."/>
            <person name="Grigoriev I.V."/>
            <person name="Henry S.A."/>
            <person name="Pawlowska T.E."/>
        </authorList>
    </citation>
    <scope>NUCLEOTIDE SEQUENCE [LARGE SCALE GENOMIC DNA]</scope>
    <source>
        <strain evidence="2 3">ATCC 52813</strain>
    </source>
</reference>
<name>A0A2G4SUA0_RHIZD</name>
<dbReference type="GeneID" id="35441914"/>
<evidence type="ECO:0000313" key="3">
    <source>
        <dbReference type="Proteomes" id="UP000242254"/>
    </source>
</evidence>
<proteinExistence type="predicted"/>